<feature type="binding site" evidence="6">
    <location>
        <begin position="127"/>
        <end position="134"/>
    </location>
    <ligand>
        <name>ATP</name>
        <dbReference type="ChEBI" id="CHEBI:30616"/>
    </ligand>
</feature>
<dbReference type="InterPro" id="IPR059188">
    <property type="entry name" value="Znf_CLPX-like"/>
</dbReference>
<dbReference type="Gene3D" id="1.10.8.60">
    <property type="match status" value="1"/>
</dbReference>
<keyword evidence="9" id="KW-0645">Protease</keyword>
<dbReference type="InterPro" id="IPR010603">
    <property type="entry name" value="Znf_CppX_C4"/>
</dbReference>
<keyword evidence="10" id="KW-1185">Reference proteome</keyword>
<dbReference type="InterPro" id="IPR019489">
    <property type="entry name" value="Clp_ATPase_C"/>
</dbReference>
<dbReference type="Pfam" id="PF06689">
    <property type="entry name" value="zf-C4_ClpX"/>
    <property type="match status" value="1"/>
</dbReference>
<keyword evidence="2 6" id="KW-0547">Nucleotide-binding</keyword>
<dbReference type="GO" id="GO:0008270">
    <property type="term" value="F:zinc ion binding"/>
    <property type="evidence" value="ECO:0007669"/>
    <property type="project" value="UniProtKB-UniRule"/>
</dbReference>
<dbReference type="PANTHER" id="PTHR48102">
    <property type="entry name" value="ATP-DEPENDENT CLP PROTEASE ATP-BINDING SUBUNIT CLPX-LIKE, MITOCHONDRIAL-RELATED"/>
    <property type="match status" value="1"/>
</dbReference>
<dbReference type="SUPFAM" id="SSF57716">
    <property type="entry name" value="Glucocorticoid receptor-like (DNA-binding domain)"/>
    <property type="match status" value="1"/>
</dbReference>
<dbReference type="PROSITE" id="PS51902">
    <property type="entry name" value="CLPX_ZB"/>
    <property type="match status" value="1"/>
</dbReference>
<comment type="caution">
    <text evidence="9">The sequence shown here is derived from an EMBL/GenBank/DDBJ whole genome shotgun (WGS) entry which is preliminary data.</text>
</comment>
<keyword evidence="9" id="KW-0378">Hydrolase</keyword>
<keyword evidence="5 6" id="KW-0143">Chaperone</keyword>
<dbReference type="GO" id="GO:0009376">
    <property type="term" value="C:HslUV protease complex"/>
    <property type="evidence" value="ECO:0007669"/>
    <property type="project" value="TreeGrafter"/>
</dbReference>
<accession>A0A4Y8JSC9</accession>
<protein>
    <recommendedName>
        <fullName evidence="6">ATP-dependent Clp protease ATP-binding subunit ClpX</fullName>
    </recommendedName>
</protein>
<dbReference type="AlphaFoldDB" id="A0A4Y8JSC9"/>
<dbReference type="EMBL" id="SOHA01000039">
    <property type="protein sequence ID" value="TFD27420.1"/>
    <property type="molecule type" value="Genomic_DNA"/>
</dbReference>
<dbReference type="SMART" id="SM00382">
    <property type="entry name" value="AAA"/>
    <property type="match status" value="1"/>
</dbReference>
<dbReference type="GO" id="GO:0016887">
    <property type="term" value="F:ATP hydrolysis activity"/>
    <property type="evidence" value="ECO:0007669"/>
    <property type="project" value="InterPro"/>
</dbReference>
<dbReference type="InterPro" id="IPR003593">
    <property type="entry name" value="AAA+_ATPase"/>
</dbReference>
<dbReference type="InterPro" id="IPR046425">
    <property type="entry name" value="ClpX_bact"/>
</dbReference>
<feature type="binding site" evidence="6 7">
    <location>
        <position position="38"/>
    </location>
    <ligand>
        <name>Zn(2+)</name>
        <dbReference type="ChEBI" id="CHEBI:29105"/>
    </ligand>
</feature>
<keyword evidence="1 6" id="KW-0479">Metal-binding</keyword>
<dbReference type="Pfam" id="PF07724">
    <property type="entry name" value="AAA_2"/>
    <property type="match status" value="1"/>
</dbReference>
<dbReference type="RefSeq" id="WP_134425290.1">
    <property type="nucleotide sequence ID" value="NZ_SOHA01000039.1"/>
</dbReference>
<dbReference type="Pfam" id="PF10431">
    <property type="entry name" value="ClpB_D2-small"/>
    <property type="match status" value="1"/>
</dbReference>
<evidence type="ECO:0000313" key="9">
    <source>
        <dbReference type="EMBL" id="TFD27420.1"/>
    </source>
</evidence>
<dbReference type="SMART" id="SM01086">
    <property type="entry name" value="ClpB_D2-small"/>
    <property type="match status" value="1"/>
</dbReference>
<feature type="domain" description="ClpX-type ZB" evidence="8">
    <location>
        <begin position="1"/>
        <end position="54"/>
    </location>
</feature>
<dbReference type="NCBIfam" id="TIGR00382">
    <property type="entry name" value="clpX"/>
    <property type="match status" value="1"/>
</dbReference>
<dbReference type="Gene3D" id="3.40.50.300">
    <property type="entry name" value="P-loop containing nucleotide triphosphate hydrolases"/>
    <property type="match status" value="1"/>
</dbReference>
<dbReference type="SMART" id="SM00994">
    <property type="entry name" value="zf-C4_ClpX"/>
    <property type="match status" value="1"/>
</dbReference>
<evidence type="ECO:0000256" key="4">
    <source>
        <dbReference type="ARBA" id="ARBA00022840"/>
    </source>
</evidence>
<feature type="binding site" evidence="6 7">
    <location>
        <position position="16"/>
    </location>
    <ligand>
        <name>Zn(2+)</name>
        <dbReference type="ChEBI" id="CHEBI:29105"/>
    </ligand>
</feature>
<name>A0A4Y8JSC9_9MICO</name>
<dbReference type="InterPro" id="IPR038366">
    <property type="entry name" value="Znf_CppX_C4_sf"/>
</dbReference>
<dbReference type="NCBIfam" id="NF003745">
    <property type="entry name" value="PRK05342.1"/>
    <property type="match status" value="1"/>
</dbReference>
<evidence type="ECO:0000256" key="1">
    <source>
        <dbReference type="ARBA" id="ARBA00022723"/>
    </source>
</evidence>
<evidence type="ECO:0000256" key="2">
    <source>
        <dbReference type="ARBA" id="ARBA00022741"/>
    </source>
</evidence>
<dbReference type="PANTHER" id="PTHR48102:SF7">
    <property type="entry name" value="ATP-DEPENDENT CLP PROTEASE ATP-BINDING SUBUNIT CLPX-LIKE, MITOCHONDRIAL"/>
    <property type="match status" value="1"/>
</dbReference>
<dbReference type="Gene3D" id="6.20.220.10">
    <property type="entry name" value="ClpX chaperone, C4-type zinc finger domain"/>
    <property type="match status" value="1"/>
</dbReference>
<feature type="binding site" evidence="6 7">
    <location>
        <position position="35"/>
    </location>
    <ligand>
        <name>Zn(2+)</name>
        <dbReference type="ChEBI" id="CHEBI:29105"/>
    </ligand>
</feature>
<evidence type="ECO:0000259" key="8">
    <source>
        <dbReference type="PROSITE" id="PS51902"/>
    </source>
</evidence>
<dbReference type="Proteomes" id="UP000297472">
    <property type="component" value="Unassembled WGS sequence"/>
</dbReference>
<comment type="subunit">
    <text evidence="6">Component of the ClpX-ClpP complex. Forms a hexameric ring that, in the presence of ATP, binds to fourteen ClpP subunits assembled into a disk-like structure with a central cavity, resembling the structure of eukaryotic proteasomes.</text>
</comment>
<dbReference type="FunFam" id="3.40.50.300:FF:000005">
    <property type="entry name" value="ATP-dependent Clp protease ATP-binding subunit ClpX"/>
    <property type="match status" value="1"/>
</dbReference>
<comment type="similarity">
    <text evidence="6 7">Belongs to the ClpX chaperone family.</text>
</comment>
<reference evidence="9 10" key="1">
    <citation type="submission" date="2019-03" db="EMBL/GenBank/DDBJ databases">
        <title>Genomics of glacier-inhabiting Cryobacterium strains.</title>
        <authorList>
            <person name="Liu Q."/>
            <person name="Xin Y.-H."/>
        </authorList>
    </citation>
    <scope>NUCLEOTIDE SEQUENCE [LARGE SCALE GENOMIC DNA]</scope>
    <source>
        <strain evidence="9 10">TMT1-51</strain>
    </source>
</reference>
<dbReference type="GO" id="GO:0005524">
    <property type="term" value="F:ATP binding"/>
    <property type="evidence" value="ECO:0007669"/>
    <property type="project" value="UniProtKB-UniRule"/>
</dbReference>
<evidence type="ECO:0000256" key="6">
    <source>
        <dbReference type="HAMAP-Rule" id="MF_00175"/>
    </source>
</evidence>
<dbReference type="InterPro" id="IPR050052">
    <property type="entry name" value="ATP-dep_Clp_protease_ClpX"/>
</dbReference>
<dbReference type="GO" id="GO:0046983">
    <property type="term" value="F:protein dimerization activity"/>
    <property type="evidence" value="ECO:0007669"/>
    <property type="project" value="UniProtKB-UniRule"/>
</dbReference>
<dbReference type="InterPro" id="IPR027417">
    <property type="entry name" value="P-loop_NTPase"/>
</dbReference>
<dbReference type="GO" id="GO:0008233">
    <property type="term" value="F:peptidase activity"/>
    <property type="evidence" value="ECO:0007669"/>
    <property type="project" value="UniProtKB-KW"/>
</dbReference>
<dbReference type="GO" id="GO:0051082">
    <property type="term" value="F:unfolded protein binding"/>
    <property type="evidence" value="ECO:0007669"/>
    <property type="project" value="UniProtKB-UniRule"/>
</dbReference>
<proteinExistence type="inferred from homology"/>
<dbReference type="InterPro" id="IPR003959">
    <property type="entry name" value="ATPase_AAA_core"/>
</dbReference>
<organism evidence="9 10">
    <name type="scientific">Cryobacterium cryoconiti</name>
    <dbReference type="NCBI Taxonomy" id="1259239"/>
    <lineage>
        <taxon>Bacteria</taxon>
        <taxon>Bacillati</taxon>
        <taxon>Actinomycetota</taxon>
        <taxon>Actinomycetes</taxon>
        <taxon>Micrococcales</taxon>
        <taxon>Microbacteriaceae</taxon>
        <taxon>Cryobacterium</taxon>
    </lineage>
</organism>
<evidence type="ECO:0000256" key="5">
    <source>
        <dbReference type="ARBA" id="ARBA00023186"/>
    </source>
</evidence>
<feature type="binding site" evidence="6 7">
    <location>
        <position position="13"/>
    </location>
    <ligand>
        <name>Zn(2+)</name>
        <dbReference type="ChEBI" id="CHEBI:29105"/>
    </ligand>
</feature>
<dbReference type="SUPFAM" id="SSF52540">
    <property type="entry name" value="P-loop containing nucleoside triphosphate hydrolases"/>
    <property type="match status" value="1"/>
</dbReference>
<evidence type="ECO:0000256" key="7">
    <source>
        <dbReference type="PROSITE-ProRule" id="PRU01250"/>
    </source>
</evidence>
<dbReference type="GO" id="GO:0051603">
    <property type="term" value="P:proteolysis involved in protein catabolic process"/>
    <property type="evidence" value="ECO:0007669"/>
    <property type="project" value="TreeGrafter"/>
</dbReference>
<dbReference type="FunFam" id="1.10.8.60:FF:000002">
    <property type="entry name" value="ATP-dependent Clp protease ATP-binding subunit ClpX"/>
    <property type="match status" value="1"/>
</dbReference>
<dbReference type="OrthoDB" id="9804062at2"/>
<dbReference type="GO" id="GO:0140662">
    <property type="term" value="F:ATP-dependent protein folding chaperone"/>
    <property type="evidence" value="ECO:0007669"/>
    <property type="project" value="InterPro"/>
</dbReference>
<keyword evidence="3 6" id="KW-0862">Zinc</keyword>
<dbReference type="HAMAP" id="MF_00175">
    <property type="entry name" value="ClpX"/>
    <property type="match status" value="1"/>
</dbReference>
<evidence type="ECO:0000256" key="3">
    <source>
        <dbReference type="ARBA" id="ARBA00022833"/>
    </source>
</evidence>
<comment type="function">
    <text evidence="6">ATP-dependent specificity component of the Clp protease. It directs the protease to specific substrates. Can perform chaperone functions in the absence of ClpP.</text>
</comment>
<evidence type="ECO:0000313" key="10">
    <source>
        <dbReference type="Proteomes" id="UP000297472"/>
    </source>
</evidence>
<dbReference type="CDD" id="cd19497">
    <property type="entry name" value="RecA-like_ClpX"/>
    <property type="match status" value="1"/>
</dbReference>
<dbReference type="InterPro" id="IPR004487">
    <property type="entry name" value="Clp_protease_ATP-bd_su_ClpX"/>
</dbReference>
<gene>
    <name evidence="6 9" type="primary">clpX</name>
    <name evidence="9" type="ORF">E3T49_12765</name>
</gene>
<sequence>MARIGESADLLKCSFCGKSQKQVQQLIAGPGVYICDECVELCNEIIEERLAEATAEDGPGEFELPKPKEIFGFLEEYVIGQEAAKRALAVAVYNHYKRVRSRATLTAADAIRDDVEIAKSNILLIGPTGCGKTYLAQTLAKRLNVPFAVADATALTEAGYVGEDVENILLKLIQAADYDVKRAETGIIYIDEIDKIARKAENPSITRDVSGEGVQQALLKILEGTVASVPPQGGRKHPHQEFIQIDTTNVLFIVAGAFAGLDDIISTRAGKKGIGFGAPLHSKGDDVNLFSEVLPEDLHKFGLIPEFIGRLPVVTTVTQLDQSALMQILTVPKNALVRQYQRMFEIDGVELEFEQPALEAIADLAVLRKTGARGLRAIMEEVLGPIMFEVPSSAEVARVVVTRAAVLDNAEPTIVLHKARRVEKSA</sequence>
<keyword evidence="4 6" id="KW-0067">ATP-binding</keyword>
<dbReference type="GO" id="GO:0051301">
    <property type="term" value="P:cell division"/>
    <property type="evidence" value="ECO:0007669"/>
    <property type="project" value="TreeGrafter"/>
</dbReference>